<dbReference type="PANTHER" id="PTHR16148:SF11">
    <property type="entry name" value="CDKN2A-INTERACTING PROTEIN"/>
    <property type="match status" value="1"/>
</dbReference>
<feature type="region of interest" description="Disordered" evidence="5">
    <location>
        <begin position="396"/>
        <end position="427"/>
    </location>
</feature>
<dbReference type="GO" id="GO:0003723">
    <property type="term" value="F:RNA binding"/>
    <property type="evidence" value="ECO:0007669"/>
    <property type="project" value="UniProtKB-UniRule"/>
</dbReference>
<evidence type="ECO:0000259" key="7">
    <source>
        <dbReference type="PROSITE" id="PS51827"/>
    </source>
</evidence>
<dbReference type="GO" id="GO:0005654">
    <property type="term" value="C:nucleoplasm"/>
    <property type="evidence" value="ECO:0007669"/>
    <property type="project" value="UniProtKB-SubCell"/>
</dbReference>
<feature type="compositionally biased region" description="Polar residues" evidence="5">
    <location>
        <begin position="287"/>
        <end position="303"/>
    </location>
</feature>
<dbReference type="InterPro" id="IPR021859">
    <property type="entry name" value="XTBD"/>
</dbReference>
<dbReference type="AlphaFoldDB" id="A0A7K8LPF1"/>
<feature type="domain" description="XRN2-binding (XTBD)" evidence="7">
    <location>
        <begin position="21"/>
        <end position="117"/>
    </location>
</feature>
<gene>
    <name evidence="8" type="primary">Cdkn2aip</name>
    <name evidence="8" type="ORF">PTILEU_R00080</name>
</gene>
<keyword evidence="3" id="KW-0539">Nucleus</keyword>
<feature type="compositionally biased region" description="Polar residues" evidence="5">
    <location>
        <begin position="172"/>
        <end position="184"/>
    </location>
</feature>
<feature type="domain" description="DRBM" evidence="6">
    <location>
        <begin position="466"/>
        <end position="541"/>
    </location>
</feature>
<dbReference type="PANTHER" id="PTHR16148">
    <property type="entry name" value="NF-KAPPA-B-REPRESSING FACTOR-RELATED"/>
    <property type="match status" value="1"/>
</dbReference>
<feature type="compositionally biased region" description="Basic and acidic residues" evidence="5">
    <location>
        <begin position="123"/>
        <end position="171"/>
    </location>
</feature>
<dbReference type="EMBL" id="VWYY01000002">
    <property type="protein sequence ID" value="NXE31197.1"/>
    <property type="molecule type" value="Genomic_DNA"/>
</dbReference>
<feature type="non-terminal residue" evidence="8">
    <location>
        <position position="1"/>
    </location>
</feature>
<evidence type="ECO:0000256" key="1">
    <source>
        <dbReference type="ARBA" id="ARBA00004642"/>
    </source>
</evidence>
<reference evidence="8 9" key="1">
    <citation type="submission" date="2019-09" db="EMBL/GenBank/DDBJ databases">
        <title>Bird 10,000 Genomes (B10K) Project - Family phase.</title>
        <authorList>
            <person name="Zhang G."/>
        </authorList>
    </citation>
    <scope>NUCLEOTIDE SEQUENCE [LARGE SCALE GENOMIC DNA]</scope>
    <source>
        <strain evidence="8">B10K-CU-031-17</strain>
        <tissue evidence="8">Muscle</tissue>
    </source>
</reference>
<protein>
    <submittedName>
        <fullName evidence="8">CARF protein</fullName>
    </submittedName>
</protein>
<comment type="caution">
    <text evidence="8">The sequence shown here is derived from an EMBL/GenBank/DDBJ whole genome shotgun (WGS) entry which is preliminary data.</text>
</comment>
<dbReference type="InterPro" id="IPR058828">
    <property type="entry name" value="DSRM_CARF/NKRF"/>
</dbReference>
<sequence length="584" mass="60744">MAGKAAAGEPLGRTAEEAAWAETLRGACEPEHHWRYRREFLLRNVGELPAAGSAQLQRLVSLSMVWANHVFLGCRYPPQVMEKALEMAEGIQVTNAPVHTTRDELVAKVKKRGISSSNEGVEEPCKRQAVEKGRDSKDAGKDVKTTKAEGVKETEGTLPKKQEKGTSKDAESSQSTCSSDQEMVTVSDMETEGKPANAESTAEQKPLSSEKEPGKKPCSSPPKESKCENAAAVAAAVPLTTKSTPQAAAAAAAVPLTTKSTPQAAAAAAAVPLTTKSTPQVPAVPPTTKSTPQASAALLSSKTQVSAPASVSKSGAQVSSSLLLAPKSGTQVGTSLLLASKGTAKVGSPLLASKSSAEVAASLLAARSGAQPGSSLLASKSSAQVAASLLAARSGAQQGPSRGGAQAGASLLASKSGSQAGESPAKALCKPLTSEDAKERQPFFNRLYKAVAWKLVAVGGFSPNVNHAELLNSSIQSVKATLDVAFVPLKELADLPQNKSSLENIVCELRCKSVYLGTGCGKSMENAKAVASREALKLFLKKKVIVKICKRKYKGSEIEDLVLLDEESKPSNLPPALRNPREIL</sequence>
<organism evidence="8 9">
    <name type="scientific">Ptilorrhoa leucosticta</name>
    <dbReference type="NCBI Taxonomy" id="449384"/>
    <lineage>
        <taxon>Eukaryota</taxon>
        <taxon>Metazoa</taxon>
        <taxon>Chordata</taxon>
        <taxon>Craniata</taxon>
        <taxon>Vertebrata</taxon>
        <taxon>Euteleostomi</taxon>
        <taxon>Archelosauria</taxon>
        <taxon>Archosauria</taxon>
        <taxon>Dinosauria</taxon>
        <taxon>Saurischia</taxon>
        <taxon>Theropoda</taxon>
        <taxon>Coelurosauria</taxon>
        <taxon>Aves</taxon>
        <taxon>Neognathae</taxon>
        <taxon>Neoaves</taxon>
        <taxon>Telluraves</taxon>
        <taxon>Australaves</taxon>
        <taxon>Passeriformes</taxon>
        <taxon>Corvoidea</taxon>
        <taxon>Cinclosomatidae</taxon>
        <taxon>Ptilorrhoa</taxon>
    </lineage>
</organism>
<evidence type="ECO:0000256" key="5">
    <source>
        <dbReference type="SAM" id="MobiDB-lite"/>
    </source>
</evidence>
<evidence type="ECO:0000313" key="9">
    <source>
        <dbReference type="Proteomes" id="UP000547721"/>
    </source>
</evidence>
<name>A0A7K8LPF1_9CORV</name>
<feature type="compositionally biased region" description="Low complexity" evidence="5">
    <location>
        <begin position="216"/>
        <end position="227"/>
    </location>
</feature>
<feature type="compositionally biased region" description="Low complexity" evidence="5">
    <location>
        <begin position="407"/>
        <end position="421"/>
    </location>
</feature>
<dbReference type="Proteomes" id="UP000547721">
    <property type="component" value="Unassembled WGS sequence"/>
</dbReference>
<dbReference type="Pfam" id="PF11952">
    <property type="entry name" value="XTBD"/>
    <property type="match status" value="1"/>
</dbReference>
<feature type="region of interest" description="Disordered" evidence="5">
    <location>
        <begin position="114"/>
        <end position="227"/>
    </location>
</feature>
<feature type="compositionally biased region" description="Polar residues" evidence="5">
    <location>
        <begin position="198"/>
        <end position="207"/>
    </location>
</feature>
<comment type="subcellular location">
    <subcellularLocation>
        <location evidence="1">Nucleus</location>
        <location evidence="1">Nucleoplasm</location>
    </subcellularLocation>
</comment>
<dbReference type="PROSITE" id="PS50137">
    <property type="entry name" value="DS_RBD"/>
    <property type="match status" value="1"/>
</dbReference>
<feature type="non-terminal residue" evidence="8">
    <location>
        <position position="584"/>
    </location>
</feature>
<evidence type="ECO:0000259" key="6">
    <source>
        <dbReference type="PROSITE" id="PS50137"/>
    </source>
</evidence>
<dbReference type="PROSITE" id="PS51827">
    <property type="entry name" value="XTBD"/>
    <property type="match status" value="1"/>
</dbReference>
<dbReference type="Pfam" id="PF26535">
    <property type="entry name" value="DSRM_CARF"/>
    <property type="match status" value="1"/>
</dbReference>
<keyword evidence="4" id="KW-0694">RNA-binding</keyword>
<evidence type="ECO:0000256" key="2">
    <source>
        <dbReference type="ARBA" id="ARBA00010053"/>
    </source>
</evidence>
<comment type="similarity">
    <text evidence="2">Belongs to the CARF family.</text>
</comment>
<keyword evidence="9" id="KW-1185">Reference proteome</keyword>
<evidence type="ECO:0000256" key="4">
    <source>
        <dbReference type="PROSITE-ProRule" id="PRU00266"/>
    </source>
</evidence>
<dbReference type="GO" id="GO:0005730">
    <property type="term" value="C:nucleolus"/>
    <property type="evidence" value="ECO:0007669"/>
    <property type="project" value="TreeGrafter"/>
</dbReference>
<accession>A0A7K8LPF1</accession>
<feature type="region of interest" description="Disordered" evidence="5">
    <location>
        <begin position="243"/>
        <end position="303"/>
    </location>
</feature>
<evidence type="ECO:0000256" key="3">
    <source>
        <dbReference type="ARBA" id="ARBA00023242"/>
    </source>
</evidence>
<proteinExistence type="inferred from homology"/>
<dbReference type="InterPro" id="IPR014720">
    <property type="entry name" value="dsRBD_dom"/>
</dbReference>
<evidence type="ECO:0000313" key="8">
    <source>
        <dbReference type="EMBL" id="NXE31197.1"/>
    </source>
</evidence>